<name>A0A5N5L9S4_9ROSI</name>
<proteinExistence type="predicted"/>
<accession>A0A5N5L9S4</accession>
<dbReference type="PANTHER" id="PTHR36619">
    <property type="entry name" value="OS04G0208900 PROTEIN"/>
    <property type="match status" value="1"/>
</dbReference>
<keyword evidence="1" id="KW-0732">Signal</keyword>
<feature type="signal peptide" evidence="1">
    <location>
        <begin position="1"/>
        <end position="17"/>
    </location>
</feature>
<dbReference type="PANTHER" id="PTHR36619:SF3">
    <property type="entry name" value="TRANSMEMBRANE PROTEIN"/>
    <property type="match status" value="1"/>
</dbReference>
<evidence type="ECO:0000313" key="3">
    <source>
        <dbReference type="Proteomes" id="UP000326939"/>
    </source>
</evidence>
<sequence length="150" mass="16490">MSSTDLFFMAFFHLVLLLSPPEMLVGTDSTARIVAATRPLETKSPDHETLKTETKDGQQEFHGGEVENCLPKGFHPNSAPSRYINYKTLGSSTCASSKHADAPDKGGKGRRDIFWPEMQWLGEGAKGKVLHSPAMCSNASLLARVWRTLI</sequence>
<evidence type="ECO:0000256" key="1">
    <source>
        <dbReference type="SAM" id="SignalP"/>
    </source>
</evidence>
<dbReference type="AlphaFoldDB" id="A0A5N5L9S4"/>
<dbReference type="Proteomes" id="UP000326939">
    <property type="component" value="Chromosome 10"/>
</dbReference>
<reference evidence="3" key="1">
    <citation type="journal article" date="2019" name="Gigascience">
        <title>De novo genome assembly of the endangered Acer yangbiense, a plant species with extremely small populations endemic to Yunnan Province, China.</title>
        <authorList>
            <person name="Yang J."/>
            <person name="Wariss H.M."/>
            <person name="Tao L."/>
            <person name="Zhang R."/>
            <person name="Yun Q."/>
            <person name="Hollingsworth P."/>
            <person name="Dao Z."/>
            <person name="Luo G."/>
            <person name="Guo H."/>
            <person name="Ma Y."/>
            <person name="Sun W."/>
        </authorList>
    </citation>
    <scope>NUCLEOTIDE SEQUENCE [LARGE SCALE GENOMIC DNA]</scope>
    <source>
        <strain evidence="3">cv. br00</strain>
    </source>
</reference>
<gene>
    <name evidence="2" type="ORF">DKX38_016504</name>
</gene>
<protein>
    <submittedName>
        <fullName evidence="2">Uncharacterized protein</fullName>
    </submittedName>
</protein>
<comment type="caution">
    <text evidence="2">The sequence shown here is derived from an EMBL/GenBank/DDBJ whole genome shotgun (WGS) entry which is preliminary data.</text>
</comment>
<feature type="chain" id="PRO_5024369756" evidence="1">
    <location>
        <begin position="18"/>
        <end position="150"/>
    </location>
</feature>
<evidence type="ECO:0000313" key="2">
    <source>
        <dbReference type="EMBL" id="KAB5538971.1"/>
    </source>
</evidence>
<keyword evidence="3" id="KW-1185">Reference proteome</keyword>
<dbReference type="EMBL" id="VDCV01000010">
    <property type="protein sequence ID" value="KAB5538971.1"/>
    <property type="molecule type" value="Genomic_DNA"/>
</dbReference>
<organism evidence="2 3">
    <name type="scientific">Salix brachista</name>
    <dbReference type="NCBI Taxonomy" id="2182728"/>
    <lineage>
        <taxon>Eukaryota</taxon>
        <taxon>Viridiplantae</taxon>
        <taxon>Streptophyta</taxon>
        <taxon>Embryophyta</taxon>
        <taxon>Tracheophyta</taxon>
        <taxon>Spermatophyta</taxon>
        <taxon>Magnoliopsida</taxon>
        <taxon>eudicotyledons</taxon>
        <taxon>Gunneridae</taxon>
        <taxon>Pentapetalae</taxon>
        <taxon>rosids</taxon>
        <taxon>fabids</taxon>
        <taxon>Malpighiales</taxon>
        <taxon>Salicaceae</taxon>
        <taxon>Saliceae</taxon>
        <taxon>Salix</taxon>
    </lineage>
</organism>